<name>A0A6G1JEG7_9PLEO</name>
<keyword evidence="3" id="KW-1185">Reference proteome</keyword>
<evidence type="ECO:0000313" key="3">
    <source>
        <dbReference type="Proteomes" id="UP000799291"/>
    </source>
</evidence>
<gene>
    <name evidence="2" type="ORF">K458DRAFT_384701</name>
</gene>
<sequence length="148" mass="15989">MSTATPASSVKSLSLRSSPARSTTPVPPKATDAQAAAPTGADSWANYLRNIRRDDEKKCEAFTKTTKAIKVTLITKSATPVKVTATTETTATTTTMKPTALTGPAAWFNATENIRRDNQLIREKVNKHNAANKGTTNTFVTTYKSRTR</sequence>
<dbReference type="Proteomes" id="UP000799291">
    <property type="component" value="Unassembled WGS sequence"/>
</dbReference>
<dbReference type="EMBL" id="MU005573">
    <property type="protein sequence ID" value="KAF2688519.1"/>
    <property type="molecule type" value="Genomic_DNA"/>
</dbReference>
<evidence type="ECO:0000256" key="1">
    <source>
        <dbReference type="SAM" id="MobiDB-lite"/>
    </source>
</evidence>
<feature type="region of interest" description="Disordered" evidence="1">
    <location>
        <begin position="1"/>
        <end position="41"/>
    </location>
</feature>
<dbReference type="AlphaFoldDB" id="A0A6G1JEG7"/>
<proteinExistence type="predicted"/>
<protein>
    <submittedName>
        <fullName evidence="2">Uncharacterized protein</fullName>
    </submittedName>
</protein>
<evidence type="ECO:0000313" key="2">
    <source>
        <dbReference type="EMBL" id="KAF2688519.1"/>
    </source>
</evidence>
<feature type="compositionally biased region" description="Low complexity" evidence="1">
    <location>
        <begin position="8"/>
        <end position="18"/>
    </location>
</feature>
<reference evidence="2" key="1">
    <citation type="journal article" date="2020" name="Stud. Mycol.">
        <title>101 Dothideomycetes genomes: a test case for predicting lifestyles and emergence of pathogens.</title>
        <authorList>
            <person name="Haridas S."/>
            <person name="Albert R."/>
            <person name="Binder M."/>
            <person name="Bloem J."/>
            <person name="Labutti K."/>
            <person name="Salamov A."/>
            <person name="Andreopoulos B."/>
            <person name="Baker S."/>
            <person name="Barry K."/>
            <person name="Bills G."/>
            <person name="Bluhm B."/>
            <person name="Cannon C."/>
            <person name="Castanera R."/>
            <person name="Culley D."/>
            <person name="Daum C."/>
            <person name="Ezra D."/>
            <person name="Gonzalez J."/>
            <person name="Henrissat B."/>
            <person name="Kuo A."/>
            <person name="Liang C."/>
            <person name="Lipzen A."/>
            <person name="Lutzoni F."/>
            <person name="Magnuson J."/>
            <person name="Mondo S."/>
            <person name="Nolan M."/>
            <person name="Ohm R."/>
            <person name="Pangilinan J."/>
            <person name="Park H.-J."/>
            <person name="Ramirez L."/>
            <person name="Alfaro M."/>
            <person name="Sun H."/>
            <person name="Tritt A."/>
            <person name="Yoshinaga Y."/>
            <person name="Zwiers L.-H."/>
            <person name="Turgeon B."/>
            <person name="Goodwin S."/>
            <person name="Spatafora J."/>
            <person name="Crous P."/>
            <person name="Grigoriev I."/>
        </authorList>
    </citation>
    <scope>NUCLEOTIDE SEQUENCE</scope>
    <source>
        <strain evidence="2">CBS 122367</strain>
    </source>
</reference>
<feature type="compositionally biased region" description="Low complexity" evidence="1">
    <location>
        <begin position="29"/>
        <end position="41"/>
    </location>
</feature>
<organism evidence="2 3">
    <name type="scientific">Lentithecium fluviatile CBS 122367</name>
    <dbReference type="NCBI Taxonomy" id="1168545"/>
    <lineage>
        <taxon>Eukaryota</taxon>
        <taxon>Fungi</taxon>
        <taxon>Dikarya</taxon>
        <taxon>Ascomycota</taxon>
        <taxon>Pezizomycotina</taxon>
        <taxon>Dothideomycetes</taxon>
        <taxon>Pleosporomycetidae</taxon>
        <taxon>Pleosporales</taxon>
        <taxon>Massarineae</taxon>
        <taxon>Lentitheciaceae</taxon>
        <taxon>Lentithecium</taxon>
    </lineage>
</organism>
<accession>A0A6G1JEG7</accession>